<organism evidence="1 2">
    <name type="scientific">Coccomyxa viridis</name>
    <dbReference type="NCBI Taxonomy" id="1274662"/>
    <lineage>
        <taxon>Eukaryota</taxon>
        <taxon>Viridiplantae</taxon>
        <taxon>Chlorophyta</taxon>
        <taxon>core chlorophytes</taxon>
        <taxon>Trebouxiophyceae</taxon>
        <taxon>Trebouxiophyceae incertae sedis</taxon>
        <taxon>Coccomyxaceae</taxon>
        <taxon>Coccomyxa</taxon>
    </lineage>
</organism>
<sequence>MDKAFLTATAVPLMGLAGAIAYKFRPVEWQKGDGKKVFEDSETGAVFQSEESVSPERDRKGELAFRAVSYTPWPVEEGAEGDRVRVPVGPVSNTQPRTYVFPRILPQPSKVLAVSLPRPMGIVLEEDTRRGRVVVSELAEGSEAAKRAKVAKLNKALESSSVQVGDVLRGVTCTNFVYETQALWGAAAPKRTIVMYGADKQKWLQVMGALRKGDKSDGHVTMVVERRVDRQVDIDADVTAKEAKTDY</sequence>
<evidence type="ECO:0000313" key="2">
    <source>
        <dbReference type="Proteomes" id="UP001497392"/>
    </source>
</evidence>
<name>A0ABP1G6M1_9CHLO</name>
<accession>A0ABP1G6M1</accession>
<gene>
    <name evidence="1" type="primary">g10776</name>
    <name evidence="1" type="ORF">VP750_LOCUS9663</name>
</gene>
<evidence type="ECO:0000313" key="1">
    <source>
        <dbReference type="EMBL" id="CAL5227757.1"/>
    </source>
</evidence>
<proteinExistence type="predicted"/>
<dbReference type="Proteomes" id="UP001497392">
    <property type="component" value="Unassembled WGS sequence"/>
</dbReference>
<keyword evidence="2" id="KW-1185">Reference proteome</keyword>
<protein>
    <submittedName>
        <fullName evidence="1">G10776 protein</fullName>
    </submittedName>
</protein>
<comment type="caution">
    <text evidence="1">The sequence shown here is derived from an EMBL/GenBank/DDBJ whole genome shotgun (WGS) entry which is preliminary data.</text>
</comment>
<dbReference type="EMBL" id="CAXHTA020000017">
    <property type="protein sequence ID" value="CAL5227757.1"/>
    <property type="molecule type" value="Genomic_DNA"/>
</dbReference>
<reference evidence="1 2" key="1">
    <citation type="submission" date="2024-06" db="EMBL/GenBank/DDBJ databases">
        <authorList>
            <person name="Kraege A."/>
            <person name="Thomma B."/>
        </authorList>
    </citation>
    <scope>NUCLEOTIDE SEQUENCE [LARGE SCALE GENOMIC DNA]</scope>
</reference>